<gene>
    <name evidence="2" type="ORF">PLEPLA_LOCUS1320</name>
</gene>
<feature type="compositionally biased region" description="Polar residues" evidence="1">
    <location>
        <begin position="214"/>
        <end position="229"/>
    </location>
</feature>
<evidence type="ECO:0000313" key="2">
    <source>
        <dbReference type="EMBL" id="CAB1413620.1"/>
    </source>
</evidence>
<accession>A0A9N7TID7</accession>
<proteinExistence type="predicted"/>
<feature type="region of interest" description="Disordered" evidence="1">
    <location>
        <begin position="211"/>
        <end position="230"/>
    </location>
</feature>
<evidence type="ECO:0000313" key="3">
    <source>
        <dbReference type="Proteomes" id="UP001153269"/>
    </source>
</evidence>
<dbReference type="AlphaFoldDB" id="A0A9N7TID7"/>
<keyword evidence="3" id="KW-1185">Reference proteome</keyword>
<comment type="caution">
    <text evidence="2">The sequence shown here is derived from an EMBL/GenBank/DDBJ whole genome shotgun (WGS) entry which is preliminary data.</text>
</comment>
<reference evidence="2" key="1">
    <citation type="submission" date="2020-03" db="EMBL/GenBank/DDBJ databases">
        <authorList>
            <person name="Weist P."/>
        </authorList>
    </citation>
    <scope>NUCLEOTIDE SEQUENCE</scope>
</reference>
<dbReference type="EMBL" id="CADEAL010000062">
    <property type="protein sequence ID" value="CAB1413620.1"/>
    <property type="molecule type" value="Genomic_DNA"/>
</dbReference>
<evidence type="ECO:0000256" key="1">
    <source>
        <dbReference type="SAM" id="MobiDB-lite"/>
    </source>
</evidence>
<protein>
    <submittedName>
        <fullName evidence="2">Uncharacterized protein</fullName>
    </submittedName>
</protein>
<organism evidence="2 3">
    <name type="scientific">Pleuronectes platessa</name>
    <name type="common">European plaice</name>
    <dbReference type="NCBI Taxonomy" id="8262"/>
    <lineage>
        <taxon>Eukaryota</taxon>
        <taxon>Metazoa</taxon>
        <taxon>Chordata</taxon>
        <taxon>Craniata</taxon>
        <taxon>Vertebrata</taxon>
        <taxon>Euteleostomi</taxon>
        <taxon>Actinopterygii</taxon>
        <taxon>Neopterygii</taxon>
        <taxon>Teleostei</taxon>
        <taxon>Neoteleostei</taxon>
        <taxon>Acanthomorphata</taxon>
        <taxon>Carangaria</taxon>
        <taxon>Pleuronectiformes</taxon>
        <taxon>Pleuronectoidei</taxon>
        <taxon>Pleuronectidae</taxon>
        <taxon>Pleuronectes</taxon>
    </lineage>
</organism>
<name>A0A9N7TID7_PLEPL</name>
<dbReference type="Proteomes" id="UP001153269">
    <property type="component" value="Unassembled WGS sequence"/>
</dbReference>
<sequence>MDNSDEPEDLLDGKIVFQKNKDRTFSKTKVFESCKALKGKKEEEVARDTERLLKLIMDGLPKDLVPNITLVQMAKSVHKQLMKLKKHAGEPATPFRCSLFSAICGGIAVGSPIMGELTTWSTARRFQFIGRDGNHGPGSCRHHGQEQGTTEVVHMWKQNNGGRYAFCMLGVPRAGTLTSPYTCEHCARFSMKTRRRRLARQASLSEVDPVIGVTSPSTQDSAEDTQGNTFPAGASWGDQFDAFGFENSSTDNIPKVCK</sequence>